<comment type="caution">
    <text evidence="2">The sequence shown here is derived from an EMBL/GenBank/DDBJ whole genome shotgun (WGS) entry which is preliminary data.</text>
</comment>
<sequence length="137" mass="15243">MDVNAIGNKVNSIKAYSNSSDAAQYSNNNTNNANNVSKNVEVSNSKQVEKSQENKNNKENKEGIAKENLDRAVKKLNKFLEDDKTHAEYSVHKELGTTMIKIIDDDTKKVILEVPSQKILDMVASMCEQVGLIDKKA</sequence>
<evidence type="ECO:0000313" key="3">
    <source>
        <dbReference type="Proteomes" id="UP000190890"/>
    </source>
</evidence>
<feature type="region of interest" description="Disordered" evidence="1">
    <location>
        <begin position="42"/>
        <end position="66"/>
    </location>
</feature>
<keyword evidence="3" id="KW-1185">Reference proteome</keyword>
<keyword evidence="2" id="KW-0969">Cilium</keyword>
<dbReference type="PANTHER" id="PTHR37166">
    <property type="entry name" value="PROTEIN FLAG"/>
    <property type="match status" value="1"/>
</dbReference>
<organism evidence="2 3">
    <name type="scientific">Clostridium puniceum</name>
    <dbReference type="NCBI Taxonomy" id="29367"/>
    <lineage>
        <taxon>Bacteria</taxon>
        <taxon>Bacillati</taxon>
        <taxon>Bacillota</taxon>
        <taxon>Clostridia</taxon>
        <taxon>Eubacteriales</taxon>
        <taxon>Clostridiaceae</taxon>
        <taxon>Clostridium</taxon>
    </lineage>
</organism>
<dbReference type="EMBL" id="LZZM01000138">
    <property type="protein sequence ID" value="OOM77921.1"/>
    <property type="molecule type" value="Genomic_DNA"/>
</dbReference>
<dbReference type="InterPro" id="IPR035924">
    <property type="entry name" value="FlaG-like_sf"/>
</dbReference>
<keyword evidence="2" id="KW-0282">Flagellum</keyword>
<accession>A0A1S8TJN4</accession>
<feature type="compositionally biased region" description="Basic and acidic residues" evidence="1">
    <location>
        <begin position="47"/>
        <end position="66"/>
    </location>
</feature>
<reference evidence="2 3" key="1">
    <citation type="submission" date="2016-05" db="EMBL/GenBank/DDBJ databases">
        <title>Microbial solvent formation.</title>
        <authorList>
            <person name="Poehlein A."/>
            <person name="Montoya Solano J.D."/>
            <person name="Flitsch S."/>
            <person name="Krabben P."/>
            <person name="Duerre P."/>
            <person name="Daniel R."/>
        </authorList>
    </citation>
    <scope>NUCLEOTIDE SEQUENCE [LARGE SCALE GENOMIC DNA]</scope>
    <source>
        <strain evidence="2 3">DSM 2619</strain>
    </source>
</reference>
<evidence type="ECO:0000313" key="2">
    <source>
        <dbReference type="EMBL" id="OOM77921.1"/>
    </source>
</evidence>
<keyword evidence="2" id="KW-0966">Cell projection</keyword>
<dbReference type="InterPro" id="IPR005186">
    <property type="entry name" value="FlaG"/>
</dbReference>
<protein>
    <submittedName>
        <fullName evidence="2">Flagellar protein FlaG</fullName>
    </submittedName>
</protein>
<name>A0A1S8TJN4_9CLOT</name>
<proteinExistence type="predicted"/>
<dbReference type="SUPFAM" id="SSF160214">
    <property type="entry name" value="FlaG-like"/>
    <property type="match status" value="1"/>
</dbReference>
<dbReference type="RefSeq" id="WP_077847236.1">
    <property type="nucleotide sequence ID" value="NZ_LZZM01000138.1"/>
</dbReference>
<dbReference type="AlphaFoldDB" id="A0A1S8TJN4"/>
<dbReference type="STRING" id="29367.CLPUN_20940"/>
<dbReference type="Gene3D" id="3.30.160.170">
    <property type="entry name" value="FlaG-like"/>
    <property type="match status" value="1"/>
</dbReference>
<dbReference type="Pfam" id="PF03646">
    <property type="entry name" value="FlaG"/>
    <property type="match status" value="1"/>
</dbReference>
<dbReference type="Proteomes" id="UP000190890">
    <property type="component" value="Unassembled WGS sequence"/>
</dbReference>
<evidence type="ECO:0000256" key="1">
    <source>
        <dbReference type="SAM" id="MobiDB-lite"/>
    </source>
</evidence>
<gene>
    <name evidence="2" type="ORF">CLPUN_20940</name>
</gene>
<dbReference type="PANTHER" id="PTHR37166:SF1">
    <property type="entry name" value="PROTEIN FLAG"/>
    <property type="match status" value="1"/>
</dbReference>